<dbReference type="STRING" id="1798495.A3C19_00610"/>
<dbReference type="Proteomes" id="UP000178532">
    <property type="component" value="Unassembled WGS sequence"/>
</dbReference>
<name>A0A1F6DK47_9BACT</name>
<dbReference type="EMBL" id="MFLI01000017">
    <property type="protein sequence ID" value="OGG61801.1"/>
    <property type="molecule type" value="Genomic_DNA"/>
</dbReference>
<evidence type="ECO:0000256" key="4">
    <source>
        <dbReference type="ARBA" id="ARBA00022980"/>
    </source>
</evidence>
<protein>
    <recommendedName>
        <fullName evidence="6 7">Large ribosomal subunit protein uL22</fullName>
    </recommendedName>
</protein>
<evidence type="ECO:0000256" key="10">
    <source>
        <dbReference type="RuleBase" id="RU004008"/>
    </source>
</evidence>
<evidence type="ECO:0000256" key="7">
    <source>
        <dbReference type="HAMAP-Rule" id="MF_01331"/>
    </source>
</evidence>
<dbReference type="GO" id="GO:0006412">
    <property type="term" value="P:translation"/>
    <property type="evidence" value="ECO:0007669"/>
    <property type="project" value="UniProtKB-UniRule"/>
</dbReference>
<evidence type="ECO:0000256" key="9">
    <source>
        <dbReference type="RuleBase" id="RU004006"/>
    </source>
</evidence>
<evidence type="ECO:0000313" key="13">
    <source>
        <dbReference type="Proteomes" id="UP000178532"/>
    </source>
</evidence>
<dbReference type="Gene3D" id="3.90.470.10">
    <property type="entry name" value="Ribosomal protein L22/L17"/>
    <property type="match status" value="1"/>
</dbReference>
<feature type="region of interest" description="Disordered" evidence="11">
    <location>
        <begin position="114"/>
        <end position="135"/>
    </location>
</feature>
<organism evidence="12 13">
    <name type="scientific">Candidatus Kaiserbacteria bacterium RIFCSPHIGHO2_02_FULL_54_22</name>
    <dbReference type="NCBI Taxonomy" id="1798495"/>
    <lineage>
        <taxon>Bacteria</taxon>
        <taxon>Candidatus Kaiseribacteriota</taxon>
    </lineage>
</organism>
<dbReference type="InterPro" id="IPR001063">
    <property type="entry name" value="Ribosomal_uL22"/>
</dbReference>
<dbReference type="Pfam" id="PF00237">
    <property type="entry name" value="Ribosomal_L22"/>
    <property type="match status" value="1"/>
</dbReference>
<evidence type="ECO:0000313" key="12">
    <source>
        <dbReference type="EMBL" id="OGG61801.1"/>
    </source>
</evidence>
<dbReference type="InterPro" id="IPR036394">
    <property type="entry name" value="Ribosomal_uL22_sf"/>
</dbReference>
<keyword evidence="2 7" id="KW-0699">rRNA-binding</keyword>
<comment type="subunit">
    <text evidence="7 9">Part of the 50S ribosomal subunit.</text>
</comment>
<reference evidence="12 13" key="1">
    <citation type="journal article" date="2016" name="Nat. Commun.">
        <title>Thousands of microbial genomes shed light on interconnected biogeochemical processes in an aquifer system.</title>
        <authorList>
            <person name="Anantharaman K."/>
            <person name="Brown C.T."/>
            <person name="Hug L.A."/>
            <person name="Sharon I."/>
            <person name="Castelle C.J."/>
            <person name="Probst A.J."/>
            <person name="Thomas B.C."/>
            <person name="Singh A."/>
            <person name="Wilkins M.J."/>
            <person name="Karaoz U."/>
            <person name="Brodie E.L."/>
            <person name="Williams K.H."/>
            <person name="Hubbard S.S."/>
            <person name="Banfield J.F."/>
        </authorList>
    </citation>
    <scope>NUCLEOTIDE SEQUENCE [LARGE SCALE GENOMIC DNA]</scope>
</reference>
<dbReference type="NCBIfam" id="TIGR01044">
    <property type="entry name" value="rplV_bact"/>
    <property type="match status" value="1"/>
</dbReference>
<dbReference type="GO" id="GO:0019843">
    <property type="term" value="F:rRNA binding"/>
    <property type="evidence" value="ECO:0007669"/>
    <property type="project" value="UniProtKB-UniRule"/>
</dbReference>
<comment type="function">
    <text evidence="7 10">This protein binds specifically to 23S rRNA; its binding is stimulated by other ribosomal proteins, e.g., L4, L17, and L20. It is important during the early stages of 50S assembly. It makes multiple contacts with different domains of the 23S rRNA in the assembled 50S subunit and ribosome.</text>
</comment>
<comment type="function">
    <text evidence="7">The globular domain of the protein is located near the polypeptide exit tunnel on the outside of the subunit, while an extended beta-hairpin is found that lines the wall of the exit tunnel in the center of the 70S ribosome.</text>
</comment>
<dbReference type="SUPFAM" id="SSF54843">
    <property type="entry name" value="Ribosomal protein L22"/>
    <property type="match status" value="1"/>
</dbReference>
<gene>
    <name evidence="7" type="primary">rplV</name>
    <name evidence="12" type="ORF">A3C19_00610</name>
</gene>
<evidence type="ECO:0000256" key="8">
    <source>
        <dbReference type="RuleBase" id="RU004005"/>
    </source>
</evidence>
<dbReference type="PANTHER" id="PTHR13501:SF8">
    <property type="entry name" value="LARGE RIBOSOMAL SUBUNIT PROTEIN UL22M"/>
    <property type="match status" value="1"/>
</dbReference>
<dbReference type="InterPro" id="IPR047867">
    <property type="entry name" value="Ribosomal_uL22_bac/org-type"/>
</dbReference>
<evidence type="ECO:0000256" key="5">
    <source>
        <dbReference type="ARBA" id="ARBA00023274"/>
    </source>
</evidence>
<dbReference type="GO" id="GO:0022625">
    <property type="term" value="C:cytosolic large ribosomal subunit"/>
    <property type="evidence" value="ECO:0007669"/>
    <property type="project" value="TreeGrafter"/>
</dbReference>
<accession>A0A1F6DK47</accession>
<keyword evidence="3 7" id="KW-0694">RNA-binding</keyword>
<keyword evidence="4 7" id="KW-0689">Ribosomal protein</keyword>
<evidence type="ECO:0000256" key="1">
    <source>
        <dbReference type="ARBA" id="ARBA00009451"/>
    </source>
</evidence>
<dbReference type="GO" id="GO:0003735">
    <property type="term" value="F:structural constituent of ribosome"/>
    <property type="evidence" value="ECO:0007669"/>
    <property type="project" value="InterPro"/>
</dbReference>
<evidence type="ECO:0000256" key="6">
    <source>
        <dbReference type="ARBA" id="ARBA00035207"/>
    </source>
</evidence>
<dbReference type="InterPro" id="IPR005727">
    <property type="entry name" value="Ribosomal_uL22_bac/chlpt-type"/>
</dbReference>
<comment type="similarity">
    <text evidence="1 7 8">Belongs to the universal ribosomal protein uL22 family.</text>
</comment>
<evidence type="ECO:0000256" key="2">
    <source>
        <dbReference type="ARBA" id="ARBA00022730"/>
    </source>
</evidence>
<sequence length="135" mass="14423">MSNGASATLESHNQTPRKVRLVTDLVKGKSVPAALAALQFLSKRAAAPVAKLIKSAAASASAEGGSASGGKEKFENLIVKNITVESAGMLKKYMPRAFGRASLIRRRKSRITLELGNQKSEIRKKNSPTSDFRTP</sequence>
<evidence type="ECO:0000256" key="3">
    <source>
        <dbReference type="ARBA" id="ARBA00022884"/>
    </source>
</evidence>
<keyword evidence="5 7" id="KW-0687">Ribonucleoprotein</keyword>
<proteinExistence type="inferred from homology"/>
<dbReference type="AlphaFoldDB" id="A0A1F6DK47"/>
<comment type="caution">
    <text evidence="12">The sequence shown here is derived from an EMBL/GenBank/DDBJ whole genome shotgun (WGS) entry which is preliminary data.</text>
</comment>
<dbReference type="HAMAP" id="MF_01331_B">
    <property type="entry name" value="Ribosomal_uL22_B"/>
    <property type="match status" value="1"/>
</dbReference>
<dbReference type="PANTHER" id="PTHR13501">
    <property type="entry name" value="CHLOROPLAST 50S RIBOSOMAL PROTEIN L22-RELATED"/>
    <property type="match status" value="1"/>
</dbReference>
<evidence type="ECO:0000256" key="11">
    <source>
        <dbReference type="SAM" id="MobiDB-lite"/>
    </source>
</evidence>